<protein>
    <submittedName>
        <fullName evidence="1">Uncharacterized protein</fullName>
    </submittedName>
</protein>
<dbReference type="EMBL" id="BMAW01037657">
    <property type="protein sequence ID" value="GFU49348.1"/>
    <property type="molecule type" value="Genomic_DNA"/>
</dbReference>
<organism evidence="1 2">
    <name type="scientific">Nephila pilipes</name>
    <name type="common">Giant wood spider</name>
    <name type="synonym">Nephila maculata</name>
    <dbReference type="NCBI Taxonomy" id="299642"/>
    <lineage>
        <taxon>Eukaryota</taxon>
        <taxon>Metazoa</taxon>
        <taxon>Ecdysozoa</taxon>
        <taxon>Arthropoda</taxon>
        <taxon>Chelicerata</taxon>
        <taxon>Arachnida</taxon>
        <taxon>Araneae</taxon>
        <taxon>Araneomorphae</taxon>
        <taxon>Entelegynae</taxon>
        <taxon>Araneoidea</taxon>
        <taxon>Nephilidae</taxon>
        <taxon>Nephila</taxon>
    </lineage>
</organism>
<feature type="non-terminal residue" evidence="1">
    <location>
        <position position="1"/>
    </location>
</feature>
<sequence length="29" mass="3559">FTHSPQLLFLCRYRKDDRRMSLMDSGRTK</sequence>
<dbReference type="AlphaFoldDB" id="A0A8X6R0C4"/>
<dbReference type="Proteomes" id="UP000887013">
    <property type="component" value="Unassembled WGS sequence"/>
</dbReference>
<evidence type="ECO:0000313" key="2">
    <source>
        <dbReference type="Proteomes" id="UP000887013"/>
    </source>
</evidence>
<proteinExistence type="predicted"/>
<evidence type="ECO:0000313" key="1">
    <source>
        <dbReference type="EMBL" id="GFU49348.1"/>
    </source>
</evidence>
<comment type="caution">
    <text evidence="1">The sequence shown here is derived from an EMBL/GenBank/DDBJ whole genome shotgun (WGS) entry which is preliminary data.</text>
</comment>
<name>A0A8X6R0C4_NEPPI</name>
<accession>A0A8X6R0C4</accession>
<gene>
    <name evidence="1" type="ORF">NPIL_126841</name>
</gene>
<reference evidence="1" key="1">
    <citation type="submission" date="2020-08" db="EMBL/GenBank/DDBJ databases">
        <title>Multicomponent nature underlies the extraordinary mechanical properties of spider dragline silk.</title>
        <authorList>
            <person name="Kono N."/>
            <person name="Nakamura H."/>
            <person name="Mori M."/>
            <person name="Yoshida Y."/>
            <person name="Ohtoshi R."/>
            <person name="Malay A.D."/>
            <person name="Moran D.A.P."/>
            <person name="Tomita M."/>
            <person name="Numata K."/>
            <person name="Arakawa K."/>
        </authorList>
    </citation>
    <scope>NUCLEOTIDE SEQUENCE</scope>
</reference>
<keyword evidence="2" id="KW-1185">Reference proteome</keyword>